<evidence type="ECO:0000259" key="5">
    <source>
        <dbReference type="Pfam" id="PF02558"/>
    </source>
</evidence>
<dbReference type="GO" id="GO:0008677">
    <property type="term" value="F:2-dehydropantoate 2-reductase activity"/>
    <property type="evidence" value="ECO:0007669"/>
    <property type="project" value="UniProtKB-EC"/>
</dbReference>
<dbReference type="Pfam" id="PF02558">
    <property type="entry name" value="ApbA"/>
    <property type="match status" value="1"/>
</dbReference>
<dbReference type="EMBL" id="JGZD01000009">
    <property type="protein sequence ID" value="KFI72117.1"/>
    <property type="molecule type" value="Genomic_DNA"/>
</dbReference>
<dbReference type="InterPro" id="IPR036291">
    <property type="entry name" value="NAD(P)-bd_dom_sf"/>
</dbReference>
<comment type="function">
    <text evidence="4">Catalyzes the NADPH-dependent reduction of ketopantoate into pantoic acid.</text>
</comment>
<evidence type="ECO:0000313" key="8">
    <source>
        <dbReference type="Proteomes" id="UP000029014"/>
    </source>
</evidence>
<dbReference type="eggNOG" id="COG1893">
    <property type="taxonomic scope" value="Bacteria"/>
</dbReference>
<feature type="domain" description="Ketopantoate reductase N-terminal" evidence="5">
    <location>
        <begin position="6"/>
        <end position="145"/>
    </location>
</feature>
<dbReference type="Gene3D" id="1.10.1040.10">
    <property type="entry name" value="N-(1-d-carboxylethyl)-l-norvaline Dehydrogenase, domain 2"/>
    <property type="match status" value="1"/>
</dbReference>
<evidence type="ECO:0000313" key="7">
    <source>
        <dbReference type="EMBL" id="KFI72117.1"/>
    </source>
</evidence>
<dbReference type="PANTHER" id="PTHR21708:SF26">
    <property type="entry name" value="2-DEHYDROPANTOATE 2-REDUCTASE"/>
    <property type="match status" value="1"/>
</dbReference>
<dbReference type="NCBIfam" id="NF009541">
    <property type="entry name" value="PRK12921.1-1"/>
    <property type="match status" value="1"/>
</dbReference>
<dbReference type="InterPro" id="IPR051402">
    <property type="entry name" value="KPR-Related"/>
</dbReference>
<keyword evidence="4" id="KW-0566">Pantothenate biosynthesis</keyword>
<accession>A0A087BM67</accession>
<dbReference type="SUPFAM" id="SSF51735">
    <property type="entry name" value="NAD(P)-binding Rossmann-fold domains"/>
    <property type="match status" value="1"/>
</dbReference>
<comment type="caution">
    <text evidence="7">The sequence shown here is derived from an EMBL/GenBank/DDBJ whole genome shotgun (WGS) entry which is preliminary data.</text>
</comment>
<dbReference type="Proteomes" id="UP000029014">
    <property type="component" value="Unassembled WGS sequence"/>
</dbReference>
<dbReference type="EC" id="1.1.1.169" evidence="4"/>
<dbReference type="InterPro" id="IPR008927">
    <property type="entry name" value="6-PGluconate_DH-like_C_sf"/>
</dbReference>
<name>A0A087BM67_9BIFI</name>
<dbReference type="RefSeq" id="WP_022860765.1">
    <property type="nucleotide sequence ID" value="NZ_JGZD01000009.1"/>
</dbReference>
<sequence>MSFSTAIVGPGAIGTTIAAALHESGNTPVLCGHRHRDHLTLLDGTRIITVPGPILTDPAEQADTADVVFLAVKATQTEAAAGWLTSLCGPHTVVCVLQNGIEQVRMVTPYAAGSQVIPAVVWFPAQAQPDGSILLRGHAQLTLPDTQASKVIQAVLDNTWCEAELSADFSSLAWRKLLQNAAGGLMVLTGRRSGTYRRADISRLTLDYLDECLQVARAEGASLDDGTPQEILNIYQSSPPDMGNSILADHEAGRPLEWDIRNGVIQRLGRVHGIPTPISDVIVPLLAAASDAN</sequence>
<dbReference type="InterPro" id="IPR013332">
    <property type="entry name" value="KPR_N"/>
</dbReference>
<dbReference type="STRING" id="1693.BMIN_0005"/>
<dbReference type="GO" id="GO:0015940">
    <property type="term" value="P:pantothenate biosynthetic process"/>
    <property type="evidence" value="ECO:0007669"/>
    <property type="project" value="UniProtKB-UniPathway"/>
</dbReference>
<evidence type="ECO:0000256" key="2">
    <source>
        <dbReference type="ARBA" id="ARBA00022857"/>
    </source>
</evidence>
<dbReference type="NCBIfam" id="TIGR00745">
    <property type="entry name" value="apbA_panE"/>
    <property type="match status" value="1"/>
</dbReference>
<reference evidence="7 8" key="1">
    <citation type="submission" date="2014-03" db="EMBL/GenBank/DDBJ databases">
        <title>Genomics of Bifidobacteria.</title>
        <authorList>
            <person name="Ventura M."/>
            <person name="Milani C."/>
            <person name="Lugli G.A."/>
        </authorList>
    </citation>
    <scope>NUCLEOTIDE SEQUENCE [LARGE SCALE GENOMIC DNA]</scope>
    <source>
        <strain evidence="7 8">LMG 11592</strain>
    </source>
</reference>
<dbReference type="UniPathway" id="UPA00028">
    <property type="reaction ID" value="UER00004"/>
</dbReference>
<dbReference type="Pfam" id="PF08546">
    <property type="entry name" value="ApbA_C"/>
    <property type="match status" value="1"/>
</dbReference>
<organism evidence="7 8">
    <name type="scientific">Bifidobacterium minimum</name>
    <dbReference type="NCBI Taxonomy" id="1693"/>
    <lineage>
        <taxon>Bacteria</taxon>
        <taxon>Bacillati</taxon>
        <taxon>Actinomycetota</taxon>
        <taxon>Actinomycetes</taxon>
        <taxon>Bifidobacteriales</taxon>
        <taxon>Bifidobacteriaceae</taxon>
        <taxon>Bifidobacterium</taxon>
    </lineage>
</organism>
<comment type="pathway">
    <text evidence="4">Cofactor biosynthesis; (R)-pantothenate biosynthesis; (R)-pantoate from 3-methyl-2-oxobutanoate: step 2/2.</text>
</comment>
<dbReference type="NCBIfam" id="NF005091">
    <property type="entry name" value="PRK06522.2-2"/>
    <property type="match status" value="1"/>
</dbReference>
<proteinExistence type="inferred from homology"/>
<keyword evidence="2 4" id="KW-0521">NADP</keyword>
<evidence type="ECO:0000256" key="4">
    <source>
        <dbReference type="RuleBase" id="RU362068"/>
    </source>
</evidence>
<comment type="catalytic activity">
    <reaction evidence="4">
        <text>(R)-pantoate + NADP(+) = 2-dehydropantoate + NADPH + H(+)</text>
        <dbReference type="Rhea" id="RHEA:16233"/>
        <dbReference type="ChEBI" id="CHEBI:11561"/>
        <dbReference type="ChEBI" id="CHEBI:15378"/>
        <dbReference type="ChEBI" id="CHEBI:15980"/>
        <dbReference type="ChEBI" id="CHEBI:57783"/>
        <dbReference type="ChEBI" id="CHEBI:58349"/>
        <dbReference type="EC" id="1.1.1.169"/>
    </reaction>
</comment>
<evidence type="ECO:0000256" key="1">
    <source>
        <dbReference type="ARBA" id="ARBA00007870"/>
    </source>
</evidence>
<gene>
    <name evidence="7" type="ORF">BMIN_0005</name>
</gene>
<dbReference type="AlphaFoldDB" id="A0A087BM67"/>
<evidence type="ECO:0000259" key="6">
    <source>
        <dbReference type="Pfam" id="PF08546"/>
    </source>
</evidence>
<dbReference type="SUPFAM" id="SSF48179">
    <property type="entry name" value="6-phosphogluconate dehydrogenase C-terminal domain-like"/>
    <property type="match status" value="1"/>
</dbReference>
<dbReference type="Gene3D" id="3.40.50.720">
    <property type="entry name" value="NAD(P)-binding Rossmann-like Domain"/>
    <property type="match status" value="1"/>
</dbReference>
<dbReference type="InterPro" id="IPR013752">
    <property type="entry name" value="KPA_reductase"/>
</dbReference>
<comment type="similarity">
    <text evidence="1 4">Belongs to the ketopantoate reductase family.</text>
</comment>
<evidence type="ECO:0000256" key="3">
    <source>
        <dbReference type="ARBA" id="ARBA00023002"/>
    </source>
</evidence>
<dbReference type="InterPro" id="IPR013328">
    <property type="entry name" value="6PGD_dom2"/>
</dbReference>
<keyword evidence="3 4" id="KW-0560">Oxidoreductase</keyword>
<dbReference type="GO" id="GO:0005737">
    <property type="term" value="C:cytoplasm"/>
    <property type="evidence" value="ECO:0007669"/>
    <property type="project" value="TreeGrafter"/>
</dbReference>
<dbReference type="InterPro" id="IPR003710">
    <property type="entry name" value="ApbA"/>
</dbReference>
<dbReference type="PANTHER" id="PTHR21708">
    <property type="entry name" value="PROBABLE 2-DEHYDROPANTOATE 2-REDUCTASE"/>
    <property type="match status" value="1"/>
</dbReference>
<protein>
    <recommendedName>
        <fullName evidence="4">2-dehydropantoate 2-reductase</fullName>
        <ecNumber evidence="4">1.1.1.169</ecNumber>
    </recommendedName>
    <alternativeName>
        <fullName evidence="4">Ketopantoate reductase</fullName>
    </alternativeName>
</protein>
<keyword evidence="8" id="KW-1185">Reference proteome</keyword>
<feature type="domain" description="Ketopantoate reductase C-terminal" evidence="6">
    <location>
        <begin position="169"/>
        <end position="288"/>
    </location>
</feature>